<protein>
    <submittedName>
        <fullName evidence="1">Uncharacterized protein</fullName>
    </submittedName>
</protein>
<keyword evidence="2" id="KW-1185">Reference proteome</keyword>
<organism evidence="1 2">
    <name type="scientific">Bacteroides faecichinchillae</name>
    <dbReference type="NCBI Taxonomy" id="871325"/>
    <lineage>
        <taxon>Bacteria</taxon>
        <taxon>Pseudomonadati</taxon>
        <taxon>Bacteroidota</taxon>
        <taxon>Bacteroidia</taxon>
        <taxon>Bacteroidales</taxon>
        <taxon>Bacteroidaceae</taxon>
        <taxon>Bacteroides</taxon>
    </lineage>
</organism>
<dbReference type="EMBL" id="FQVD01000012">
    <property type="protein sequence ID" value="SHF15759.1"/>
    <property type="molecule type" value="Genomic_DNA"/>
</dbReference>
<name>A0A1M4ZCI4_9BACE</name>
<evidence type="ECO:0000313" key="1">
    <source>
        <dbReference type="EMBL" id="SHF15759.1"/>
    </source>
</evidence>
<evidence type="ECO:0000313" key="2">
    <source>
        <dbReference type="Proteomes" id="UP000184436"/>
    </source>
</evidence>
<gene>
    <name evidence="1" type="ORF">SAMN05444349_11263</name>
</gene>
<dbReference type="AlphaFoldDB" id="A0A1M4ZCI4"/>
<dbReference type="RefSeq" id="WP_051572828.1">
    <property type="nucleotide sequence ID" value="NZ_FQVD01000012.1"/>
</dbReference>
<accession>A0A1M4ZCI4</accession>
<sequence length="139" mass="16225">MSVQLEEQLYVLQQATNSIVEKAYQEKEKNVVAYIDNVWYTRYVEELFQQPVIVELWDEVVCTDSLVNKMELIKMLTQSCMTEYLSYKKSLLAPVEEEKTSILKNLNESYELAIWMNGGLLQRILLRAVLCRMNTTAVC</sequence>
<proteinExistence type="predicted"/>
<reference evidence="1 2" key="1">
    <citation type="submission" date="2016-11" db="EMBL/GenBank/DDBJ databases">
        <authorList>
            <person name="Jaros S."/>
            <person name="Januszkiewicz K."/>
            <person name="Wedrychowicz H."/>
        </authorList>
    </citation>
    <scope>NUCLEOTIDE SEQUENCE [LARGE SCALE GENOMIC DNA]</scope>
    <source>
        <strain evidence="1 2">DSM 26883</strain>
    </source>
</reference>
<dbReference type="Proteomes" id="UP000184436">
    <property type="component" value="Unassembled WGS sequence"/>
</dbReference>